<evidence type="ECO:0000259" key="6">
    <source>
        <dbReference type="PROSITE" id="PS50056"/>
    </source>
</evidence>
<dbReference type="InterPro" id="IPR020422">
    <property type="entry name" value="TYR_PHOSPHATASE_DUAL_dom"/>
</dbReference>
<dbReference type="InterPro" id="IPR016130">
    <property type="entry name" value="Tyr_Pase_AS"/>
</dbReference>
<proteinExistence type="inferred from homology"/>
<dbReference type="PANTHER" id="PTHR10159:SF519">
    <property type="entry name" value="DUAL SPECIFICITY PROTEIN PHOSPHATASE MPK3"/>
    <property type="match status" value="1"/>
</dbReference>
<keyword evidence="8" id="KW-1185">Reference proteome</keyword>
<dbReference type="GO" id="GO:0005737">
    <property type="term" value="C:cytoplasm"/>
    <property type="evidence" value="ECO:0007669"/>
    <property type="project" value="TreeGrafter"/>
</dbReference>
<dbReference type="AlphaFoldDB" id="X6NHW3"/>
<keyword evidence="4" id="KW-0904">Protein phosphatase</keyword>
<keyword evidence="3" id="KW-0378">Hydrolase</keyword>
<gene>
    <name evidence="7" type="ORF">RFI_11810</name>
</gene>
<sequence>MAFLNQLQSDFAKKEKGSKSLKADTSDIDVTALFNMLQLSPFQSKHLVLDIRRPSEGRDSKWIQWSTKLSIHDKDKSVISLDEVSRLSQLDPESSGKSTLKYIDTLKVIIYGDNDKDYDVCQKIQAICTKHEKVNYCRILQGGYDAFFAKYPFLCVSNNKCPKYPNEIIENQLYLGTQAQSQNEAVILQHLRITHVVNVTENAPNVFVSKGVQYYRIPVNDLEDVIIKKHFEEAFKFIENAFVPQQTLQKEEKEDSKVDKADTTNGSDKHIRILVHCEHGISRSTTIVISYLMKKHKWTFNQALDFVVQKRPQVEPNVVGLSEFIDNTILKSKVFKHLICKNSTTSFTFFFFIHQKKNILLFLQLGKYSLEIQVIIHLLLLQGRDVCINSLQVLDIIFLTQMPPWKRFTNLRLIDRRLYSRYCRHIDI</sequence>
<evidence type="ECO:0000313" key="7">
    <source>
        <dbReference type="EMBL" id="ETO25324.1"/>
    </source>
</evidence>
<dbReference type="SMART" id="SM00195">
    <property type="entry name" value="DSPc"/>
    <property type="match status" value="1"/>
</dbReference>
<dbReference type="PROSITE" id="PS00383">
    <property type="entry name" value="TYR_PHOSPHATASE_1"/>
    <property type="match status" value="1"/>
</dbReference>
<accession>X6NHW3</accession>
<evidence type="ECO:0000256" key="3">
    <source>
        <dbReference type="ARBA" id="ARBA00022801"/>
    </source>
</evidence>
<dbReference type="InterPro" id="IPR036873">
    <property type="entry name" value="Rhodanese-like_dom_sf"/>
</dbReference>
<organism evidence="7 8">
    <name type="scientific">Reticulomyxa filosa</name>
    <dbReference type="NCBI Taxonomy" id="46433"/>
    <lineage>
        <taxon>Eukaryota</taxon>
        <taxon>Sar</taxon>
        <taxon>Rhizaria</taxon>
        <taxon>Retaria</taxon>
        <taxon>Foraminifera</taxon>
        <taxon>Monothalamids</taxon>
        <taxon>Reticulomyxidae</taxon>
        <taxon>Reticulomyxa</taxon>
    </lineage>
</organism>
<dbReference type="Pfam" id="PF00782">
    <property type="entry name" value="DSPc"/>
    <property type="match status" value="2"/>
</dbReference>
<dbReference type="Gene3D" id="3.40.250.10">
    <property type="entry name" value="Rhodanese-like domain"/>
    <property type="match status" value="1"/>
</dbReference>
<feature type="non-terminal residue" evidence="7">
    <location>
        <position position="428"/>
    </location>
</feature>
<dbReference type="InterPro" id="IPR029021">
    <property type="entry name" value="Prot-tyrosine_phosphatase-like"/>
</dbReference>
<feature type="domain" description="Tyrosine specific protein phosphatases" evidence="6">
    <location>
        <begin position="255"/>
        <end position="312"/>
    </location>
</feature>
<feature type="domain" description="Tyrosine-protein phosphatase" evidence="5">
    <location>
        <begin position="164"/>
        <end position="337"/>
    </location>
</feature>
<dbReference type="OrthoDB" id="10252009at2759"/>
<reference evidence="7 8" key="1">
    <citation type="journal article" date="2013" name="Curr. Biol.">
        <title>The Genome of the Foraminiferan Reticulomyxa filosa.</title>
        <authorList>
            <person name="Glockner G."/>
            <person name="Hulsmann N."/>
            <person name="Schleicher M."/>
            <person name="Noegel A.A."/>
            <person name="Eichinger L."/>
            <person name="Gallinger C."/>
            <person name="Pawlowski J."/>
            <person name="Sierra R."/>
            <person name="Euteneuer U."/>
            <person name="Pillet L."/>
            <person name="Moustafa A."/>
            <person name="Platzer M."/>
            <person name="Groth M."/>
            <person name="Szafranski K."/>
            <person name="Schliwa M."/>
        </authorList>
    </citation>
    <scope>NUCLEOTIDE SEQUENCE [LARGE SCALE GENOMIC DNA]</scope>
</reference>
<dbReference type="Proteomes" id="UP000023152">
    <property type="component" value="Unassembled WGS sequence"/>
</dbReference>
<dbReference type="PROSITE" id="PS50054">
    <property type="entry name" value="TYR_PHOSPHATASE_DUAL"/>
    <property type="match status" value="1"/>
</dbReference>
<dbReference type="CDD" id="cd14498">
    <property type="entry name" value="DSP"/>
    <property type="match status" value="1"/>
</dbReference>
<name>X6NHW3_RETFI</name>
<dbReference type="EMBL" id="ASPP01008625">
    <property type="protein sequence ID" value="ETO25324.1"/>
    <property type="molecule type" value="Genomic_DNA"/>
</dbReference>
<evidence type="ECO:0000259" key="5">
    <source>
        <dbReference type="PROSITE" id="PS50054"/>
    </source>
</evidence>
<dbReference type="SUPFAM" id="SSF52799">
    <property type="entry name" value="(Phosphotyrosine protein) phosphatases II"/>
    <property type="match status" value="1"/>
</dbReference>
<evidence type="ECO:0000256" key="4">
    <source>
        <dbReference type="ARBA" id="ARBA00022912"/>
    </source>
</evidence>
<dbReference type="PROSITE" id="PS50056">
    <property type="entry name" value="TYR_PHOSPHATASE_2"/>
    <property type="match status" value="1"/>
</dbReference>
<dbReference type="InterPro" id="IPR000387">
    <property type="entry name" value="Tyr_Pase_dom"/>
</dbReference>
<dbReference type="InterPro" id="IPR000340">
    <property type="entry name" value="Dual-sp_phosphatase_cat-dom"/>
</dbReference>
<dbReference type="PANTHER" id="PTHR10159">
    <property type="entry name" value="DUAL SPECIFICITY PROTEIN PHOSPHATASE"/>
    <property type="match status" value="1"/>
</dbReference>
<evidence type="ECO:0000256" key="2">
    <source>
        <dbReference type="ARBA" id="ARBA00013064"/>
    </source>
</evidence>
<evidence type="ECO:0000256" key="1">
    <source>
        <dbReference type="ARBA" id="ARBA00008601"/>
    </source>
</evidence>
<dbReference type="GO" id="GO:0004725">
    <property type="term" value="F:protein tyrosine phosphatase activity"/>
    <property type="evidence" value="ECO:0007669"/>
    <property type="project" value="UniProtKB-EC"/>
</dbReference>
<comment type="similarity">
    <text evidence="1">Belongs to the protein-tyrosine phosphatase family. Non-receptor class dual specificity subfamily.</text>
</comment>
<protein>
    <recommendedName>
        <fullName evidence="2">protein-tyrosine-phosphatase</fullName>
        <ecNumber evidence="2">3.1.3.48</ecNumber>
    </recommendedName>
</protein>
<evidence type="ECO:0000313" key="8">
    <source>
        <dbReference type="Proteomes" id="UP000023152"/>
    </source>
</evidence>
<dbReference type="Gene3D" id="3.90.190.10">
    <property type="entry name" value="Protein tyrosine phosphatase superfamily"/>
    <property type="match status" value="1"/>
</dbReference>
<dbReference type="EC" id="3.1.3.48" evidence="2"/>
<dbReference type="GO" id="GO:0043409">
    <property type="term" value="P:negative regulation of MAPK cascade"/>
    <property type="evidence" value="ECO:0007669"/>
    <property type="project" value="TreeGrafter"/>
</dbReference>
<comment type="caution">
    <text evidence="7">The sequence shown here is derived from an EMBL/GenBank/DDBJ whole genome shotgun (WGS) entry which is preliminary data.</text>
</comment>